<keyword evidence="3" id="KW-1185">Reference proteome</keyword>
<organism evidence="2 3">
    <name type="scientific">Pleurodeles waltl</name>
    <name type="common">Iberian ribbed newt</name>
    <dbReference type="NCBI Taxonomy" id="8319"/>
    <lineage>
        <taxon>Eukaryota</taxon>
        <taxon>Metazoa</taxon>
        <taxon>Chordata</taxon>
        <taxon>Craniata</taxon>
        <taxon>Vertebrata</taxon>
        <taxon>Euteleostomi</taxon>
        <taxon>Amphibia</taxon>
        <taxon>Batrachia</taxon>
        <taxon>Caudata</taxon>
        <taxon>Salamandroidea</taxon>
        <taxon>Salamandridae</taxon>
        <taxon>Pleurodelinae</taxon>
        <taxon>Pleurodeles</taxon>
    </lineage>
</organism>
<reference evidence="2" key="1">
    <citation type="journal article" date="2022" name="bioRxiv">
        <title>Sequencing and chromosome-scale assembly of the giantPleurodeles waltlgenome.</title>
        <authorList>
            <person name="Brown T."/>
            <person name="Elewa A."/>
            <person name="Iarovenko S."/>
            <person name="Subramanian E."/>
            <person name="Araus A.J."/>
            <person name="Petzold A."/>
            <person name="Susuki M."/>
            <person name="Suzuki K.-i.T."/>
            <person name="Hayashi T."/>
            <person name="Toyoda A."/>
            <person name="Oliveira C."/>
            <person name="Osipova E."/>
            <person name="Leigh N.D."/>
            <person name="Simon A."/>
            <person name="Yun M.H."/>
        </authorList>
    </citation>
    <scope>NUCLEOTIDE SEQUENCE</scope>
    <source>
        <strain evidence="2">20211129_DDA</strain>
        <tissue evidence="2">Liver</tissue>
    </source>
</reference>
<protein>
    <submittedName>
        <fullName evidence="2">Uncharacterized protein</fullName>
    </submittedName>
</protein>
<dbReference type="AlphaFoldDB" id="A0AAV7SCS3"/>
<feature type="region of interest" description="Disordered" evidence="1">
    <location>
        <begin position="31"/>
        <end position="51"/>
    </location>
</feature>
<name>A0AAV7SCS3_PLEWA</name>
<accession>A0AAV7SCS3</accession>
<dbReference type="EMBL" id="JANPWB010000008">
    <property type="protein sequence ID" value="KAJ1161797.1"/>
    <property type="molecule type" value="Genomic_DNA"/>
</dbReference>
<proteinExistence type="predicted"/>
<evidence type="ECO:0000313" key="2">
    <source>
        <dbReference type="EMBL" id="KAJ1161797.1"/>
    </source>
</evidence>
<comment type="caution">
    <text evidence="2">The sequence shown here is derived from an EMBL/GenBank/DDBJ whole genome shotgun (WGS) entry which is preliminary data.</text>
</comment>
<evidence type="ECO:0000313" key="3">
    <source>
        <dbReference type="Proteomes" id="UP001066276"/>
    </source>
</evidence>
<sequence length="140" mass="15753">MLLFLNGSAEKQPSLFFPIPKKEELATKERLATMASSSPERRSESSGSQTQRAMRYALNRYLRLPPASFLQLQLSRGFLRRSGTAAATFSSAGRRVLTLTLRRDASRVTCPRRLQSPVRRELTVSSLTGRHVPPSIEGYW</sequence>
<gene>
    <name evidence="2" type="ORF">NDU88_002278</name>
</gene>
<evidence type="ECO:0000256" key="1">
    <source>
        <dbReference type="SAM" id="MobiDB-lite"/>
    </source>
</evidence>
<dbReference type="Proteomes" id="UP001066276">
    <property type="component" value="Chromosome 4_2"/>
</dbReference>